<reference evidence="2" key="1">
    <citation type="journal article" date="2019" name="Sci. Rep.">
        <title>Draft genome of Tanacetum cinerariifolium, the natural source of mosquito coil.</title>
        <authorList>
            <person name="Yamashiro T."/>
            <person name="Shiraishi A."/>
            <person name="Satake H."/>
            <person name="Nakayama K."/>
        </authorList>
    </citation>
    <scope>NUCLEOTIDE SEQUENCE</scope>
</reference>
<keyword evidence="1" id="KW-1133">Transmembrane helix</keyword>
<protein>
    <submittedName>
        <fullName evidence="2">Uncharacterized protein</fullName>
    </submittedName>
</protein>
<name>A0A6L2L1D9_TANCI</name>
<feature type="transmembrane region" description="Helical" evidence="1">
    <location>
        <begin position="231"/>
        <end position="252"/>
    </location>
</feature>
<evidence type="ECO:0000256" key="1">
    <source>
        <dbReference type="SAM" id="Phobius"/>
    </source>
</evidence>
<sequence length="308" mass="33323">MPNLEIQEWKGALLKALVQSARALYSASVELLDTTYCFLDCQEIKHGPRNTQKPVIDLFVTGQLVQLLSQTLMRASKYGVLGSVEGCIRKRFSICVIEFDVLINGHEDLALKESCESLSCELSVVSSGCVLWTVCVSFDKGVFGSVSFGKELVVSGSVVCEVCGGVRYVVVSSMVVVEGGLAMELLVLEVYRGLDGSQLIKYAAASIQYPQKCIGKFAWDLKALATSNMCLCFLSTLAFCCGVYGHVVWWTIPFVVKNSVKDSQALHAKGDDSVGVTDFVGNPSLCFSSCLIVMYAFAAEGMGCISKI</sequence>
<dbReference type="AlphaFoldDB" id="A0A6L2L1D9"/>
<proteinExistence type="predicted"/>
<accession>A0A6L2L1D9</accession>
<gene>
    <name evidence="2" type="ORF">Tci_026615</name>
</gene>
<keyword evidence="1" id="KW-0472">Membrane</keyword>
<evidence type="ECO:0000313" key="2">
    <source>
        <dbReference type="EMBL" id="GEU54637.1"/>
    </source>
</evidence>
<keyword evidence="1" id="KW-0812">Transmembrane</keyword>
<feature type="transmembrane region" description="Helical" evidence="1">
    <location>
        <begin position="279"/>
        <end position="298"/>
    </location>
</feature>
<organism evidence="2">
    <name type="scientific">Tanacetum cinerariifolium</name>
    <name type="common">Dalmatian daisy</name>
    <name type="synonym">Chrysanthemum cinerariifolium</name>
    <dbReference type="NCBI Taxonomy" id="118510"/>
    <lineage>
        <taxon>Eukaryota</taxon>
        <taxon>Viridiplantae</taxon>
        <taxon>Streptophyta</taxon>
        <taxon>Embryophyta</taxon>
        <taxon>Tracheophyta</taxon>
        <taxon>Spermatophyta</taxon>
        <taxon>Magnoliopsida</taxon>
        <taxon>eudicotyledons</taxon>
        <taxon>Gunneridae</taxon>
        <taxon>Pentapetalae</taxon>
        <taxon>asterids</taxon>
        <taxon>campanulids</taxon>
        <taxon>Asterales</taxon>
        <taxon>Asteraceae</taxon>
        <taxon>Asteroideae</taxon>
        <taxon>Anthemideae</taxon>
        <taxon>Anthemidinae</taxon>
        <taxon>Tanacetum</taxon>
    </lineage>
</organism>
<dbReference type="EMBL" id="BKCJ010003364">
    <property type="protein sequence ID" value="GEU54637.1"/>
    <property type="molecule type" value="Genomic_DNA"/>
</dbReference>
<comment type="caution">
    <text evidence="2">The sequence shown here is derived from an EMBL/GenBank/DDBJ whole genome shotgun (WGS) entry which is preliminary data.</text>
</comment>